<evidence type="ECO:0000313" key="2">
    <source>
        <dbReference type="Proteomes" id="UP000308600"/>
    </source>
</evidence>
<sequence length="230" mass="26315">MNGNTDIWSTYLRSSSRGIQDGWCIQPSIASDQRCCDATGETRGISTSCFTSWATAPWKGCLDPSRILTSLEEPRCHEEAKCLDGNICVRPIDGSFLRVTLADPPQTIPNRVVLWKGPSTEILEEVQVSSFRPRLSSMPLWLPLLLSRTSWYLKQVSLCLFFFNLLPMRQLDGGKLWHLLLRDSTDTYDLEEVRTYTRPSFLYRIHRGVFRVVPWLLTSSVVLLALRMWA</sequence>
<name>A0ACD3AJX0_9AGAR</name>
<evidence type="ECO:0000313" key="1">
    <source>
        <dbReference type="EMBL" id="TFK65970.1"/>
    </source>
</evidence>
<keyword evidence="2" id="KW-1185">Reference proteome</keyword>
<dbReference type="EMBL" id="ML208419">
    <property type="protein sequence ID" value="TFK65970.1"/>
    <property type="molecule type" value="Genomic_DNA"/>
</dbReference>
<gene>
    <name evidence="1" type="ORF">BDN72DRAFT_844872</name>
</gene>
<reference evidence="1 2" key="1">
    <citation type="journal article" date="2019" name="Nat. Ecol. Evol.">
        <title>Megaphylogeny resolves global patterns of mushroom evolution.</title>
        <authorList>
            <person name="Varga T."/>
            <person name="Krizsan K."/>
            <person name="Foldi C."/>
            <person name="Dima B."/>
            <person name="Sanchez-Garcia M."/>
            <person name="Sanchez-Ramirez S."/>
            <person name="Szollosi G.J."/>
            <person name="Szarkandi J.G."/>
            <person name="Papp V."/>
            <person name="Albert L."/>
            <person name="Andreopoulos W."/>
            <person name="Angelini C."/>
            <person name="Antonin V."/>
            <person name="Barry K.W."/>
            <person name="Bougher N.L."/>
            <person name="Buchanan P."/>
            <person name="Buyck B."/>
            <person name="Bense V."/>
            <person name="Catcheside P."/>
            <person name="Chovatia M."/>
            <person name="Cooper J."/>
            <person name="Damon W."/>
            <person name="Desjardin D."/>
            <person name="Finy P."/>
            <person name="Geml J."/>
            <person name="Haridas S."/>
            <person name="Hughes K."/>
            <person name="Justo A."/>
            <person name="Karasinski D."/>
            <person name="Kautmanova I."/>
            <person name="Kiss B."/>
            <person name="Kocsube S."/>
            <person name="Kotiranta H."/>
            <person name="LaButti K.M."/>
            <person name="Lechner B.E."/>
            <person name="Liimatainen K."/>
            <person name="Lipzen A."/>
            <person name="Lukacs Z."/>
            <person name="Mihaltcheva S."/>
            <person name="Morgado L.N."/>
            <person name="Niskanen T."/>
            <person name="Noordeloos M.E."/>
            <person name="Ohm R.A."/>
            <person name="Ortiz-Santana B."/>
            <person name="Ovrebo C."/>
            <person name="Racz N."/>
            <person name="Riley R."/>
            <person name="Savchenko A."/>
            <person name="Shiryaev A."/>
            <person name="Soop K."/>
            <person name="Spirin V."/>
            <person name="Szebenyi C."/>
            <person name="Tomsovsky M."/>
            <person name="Tulloss R.E."/>
            <person name="Uehling J."/>
            <person name="Grigoriev I.V."/>
            <person name="Vagvolgyi C."/>
            <person name="Papp T."/>
            <person name="Martin F.M."/>
            <person name="Miettinen O."/>
            <person name="Hibbett D.S."/>
            <person name="Nagy L.G."/>
        </authorList>
    </citation>
    <scope>NUCLEOTIDE SEQUENCE [LARGE SCALE GENOMIC DNA]</scope>
    <source>
        <strain evidence="1 2">NL-1719</strain>
    </source>
</reference>
<dbReference type="Proteomes" id="UP000308600">
    <property type="component" value="Unassembled WGS sequence"/>
</dbReference>
<accession>A0ACD3AJX0</accession>
<proteinExistence type="predicted"/>
<protein>
    <submittedName>
        <fullName evidence="1">Uncharacterized protein</fullName>
    </submittedName>
</protein>
<organism evidence="1 2">
    <name type="scientific">Pluteus cervinus</name>
    <dbReference type="NCBI Taxonomy" id="181527"/>
    <lineage>
        <taxon>Eukaryota</taxon>
        <taxon>Fungi</taxon>
        <taxon>Dikarya</taxon>
        <taxon>Basidiomycota</taxon>
        <taxon>Agaricomycotina</taxon>
        <taxon>Agaricomycetes</taxon>
        <taxon>Agaricomycetidae</taxon>
        <taxon>Agaricales</taxon>
        <taxon>Pluteineae</taxon>
        <taxon>Pluteaceae</taxon>
        <taxon>Pluteus</taxon>
    </lineage>
</organism>